<dbReference type="SUPFAM" id="SSF47203">
    <property type="entry name" value="Acyl-CoA dehydrogenase C-terminal domain-like"/>
    <property type="match status" value="1"/>
</dbReference>
<evidence type="ECO:0000259" key="8">
    <source>
        <dbReference type="Pfam" id="PF02771"/>
    </source>
</evidence>
<evidence type="ECO:0000256" key="4">
    <source>
        <dbReference type="ARBA" id="ARBA00022827"/>
    </source>
</evidence>
<proteinExistence type="inferred from homology"/>
<dbReference type="PANTHER" id="PTHR43884">
    <property type="entry name" value="ACYL-COA DEHYDROGENASE"/>
    <property type="match status" value="1"/>
</dbReference>
<dbReference type="Pfam" id="PF00441">
    <property type="entry name" value="Acyl-CoA_dh_1"/>
    <property type="match status" value="1"/>
</dbReference>
<dbReference type="Pfam" id="PF02770">
    <property type="entry name" value="Acyl-CoA_dh_M"/>
    <property type="match status" value="1"/>
</dbReference>
<feature type="domain" description="Acyl-CoA dehydrogenase/oxidase N-terminal" evidence="8">
    <location>
        <begin position="57"/>
        <end position="132"/>
    </location>
</feature>
<dbReference type="InterPro" id="IPR009100">
    <property type="entry name" value="AcylCoA_DH/oxidase_NM_dom_sf"/>
</dbReference>
<dbReference type="GO" id="GO:0003995">
    <property type="term" value="F:acyl-CoA dehydrogenase activity"/>
    <property type="evidence" value="ECO:0007669"/>
    <property type="project" value="TreeGrafter"/>
</dbReference>
<dbReference type="SUPFAM" id="SSF56645">
    <property type="entry name" value="Acyl-CoA dehydrogenase NM domain-like"/>
    <property type="match status" value="1"/>
</dbReference>
<organism evidence="9 10">
    <name type="scientific">Streptomyces dysideae</name>
    <dbReference type="NCBI Taxonomy" id="909626"/>
    <lineage>
        <taxon>Bacteria</taxon>
        <taxon>Bacillati</taxon>
        <taxon>Actinomycetota</taxon>
        <taxon>Actinomycetes</taxon>
        <taxon>Kitasatosporales</taxon>
        <taxon>Streptomycetaceae</taxon>
        <taxon>Streptomyces</taxon>
    </lineage>
</organism>
<keyword evidence="10" id="KW-1185">Reference proteome</keyword>
<evidence type="ECO:0000259" key="7">
    <source>
        <dbReference type="Pfam" id="PF02770"/>
    </source>
</evidence>
<dbReference type="RefSeq" id="WP_067015836.1">
    <property type="nucleotide sequence ID" value="NZ_KQ949075.1"/>
</dbReference>
<gene>
    <name evidence="9" type="ORF">AQJ91_03045</name>
</gene>
<keyword evidence="3 5" id="KW-0285">Flavoprotein</keyword>
<dbReference type="Gene3D" id="1.20.140.10">
    <property type="entry name" value="Butyryl-CoA Dehydrogenase, subunit A, domain 3"/>
    <property type="match status" value="1"/>
</dbReference>
<keyword evidence="4 5" id="KW-0274">FAD</keyword>
<evidence type="ECO:0000256" key="1">
    <source>
        <dbReference type="ARBA" id="ARBA00001974"/>
    </source>
</evidence>
<dbReference type="InterPro" id="IPR037069">
    <property type="entry name" value="AcylCoA_DH/ox_N_sf"/>
</dbReference>
<dbReference type="EMBL" id="LMXB01000013">
    <property type="protein sequence ID" value="KUO22598.1"/>
    <property type="molecule type" value="Genomic_DNA"/>
</dbReference>
<dbReference type="STRING" id="909626.AQJ91_03045"/>
<reference evidence="9 10" key="1">
    <citation type="submission" date="2015-10" db="EMBL/GenBank/DDBJ databases">
        <title>Draft genome sequence of Streptomyces sp. RV15, isolated from a marine sponge.</title>
        <authorList>
            <person name="Ruckert C."/>
            <person name="Abdelmohsen U.R."/>
            <person name="Winkler A."/>
            <person name="Hentschel U."/>
            <person name="Kalinowski J."/>
            <person name="Kampfer P."/>
            <person name="Glaeser S."/>
        </authorList>
    </citation>
    <scope>NUCLEOTIDE SEQUENCE [LARGE SCALE GENOMIC DNA]</scope>
    <source>
        <strain evidence="9 10">RV15</strain>
    </source>
</reference>
<name>A0A101V503_9ACTN</name>
<evidence type="ECO:0000256" key="5">
    <source>
        <dbReference type="RuleBase" id="RU362125"/>
    </source>
</evidence>
<comment type="caution">
    <text evidence="9">The sequence shown here is derived from an EMBL/GenBank/DDBJ whole genome shotgun (WGS) entry which is preliminary data.</text>
</comment>
<evidence type="ECO:0000313" key="9">
    <source>
        <dbReference type="EMBL" id="KUO22598.1"/>
    </source>
</evidence>
<dbReference type="Gene3D" id="2.40.110.10">
    <property type="entry name" value="Butyryl-CoA Dehydrogenase, subunit A, domain 2"/>
    <property type="match status" value="1"/>
</dbReference>
<dbReference type="InterPro" id="IPR046373">
    <property type="entry name" value="Acyl-CoA_Oxase/DH_mid-dom_sf"/>
</dbReference>
<comment type="cofactor">
    <cofactor evidence="1 5">
        <name>FAD</name>
        <dbReference type="ChEBI" id="CHEBI:57692"/>
    </cofactor>
</comment>
<dbReference type="InterPro" id="IPR036250">
    <property type="entry name" value="AcylCo_DH-like_C"/>
</dbReference>
<evidence type="ECO:0000256" key="3">
    <source>
        <dbReference type="ARBA" id="ARBA00022630"/>
    </source>
</evidence>
<accession>A0A101V503</accession>
<dbReference type="InterPro" id="IPR009075">
    <property type="entry name" value="AcylCo_DH/oxidase_C"/>
</dbReference>
<dbReference type="Pfam" id="PF02771">
    <property type="entry name" value="Acyl-CoA_dh_N"/>
    <property type="match status" value="1"/>
</dbReference>
<dbReference type="Gene3D" id="1.10.540.10">
    <property type="entry name" value="Acyl-CoA dehydrogenase/oxidase, N-terminal domain"/>
    <property type="match status" value="1"/>
</dbReference>
<sequence>MTVQPLARPRPPGSEPAPDFRTALTGGQLDWDAWCDLPEPGPAERLAGDEAVTRTLAFLATRIDPDAIDRTGELPAGLIAELQDLGAFRLGAAKDLGGLGLTPYNVFRVVEATASRSVAVGFMLGVHNGIGVGTSLLPVLPDGPLRDLVRRRTAEGLISGFADTEPAGQNNQWPTVTATPTPDGSAYTLSGEKLFVSNGPVADLLGVTVTVREAGGTRVGLAVVDTRDPAFTVPAAQEFLGVRGSPNGWLRLDGVRVPREHLVTVPQGDPRTTPRLASAVMTARMLIQAAPALAIARNCLAWSREFVTRRRINGIALGEYDLARRTLAATAADVHAMDSVVRWSLGAADPEDRFLERNLARNICTDACARVVDRTVSLLGGEGLETARSKRDRGALPVPLERAYRDARVLRTAGAVDFLADLQTGRALVARPAGGARPEETAVLRRPRTGALSPRNCRHLHALFADLRRFDITRRAVGDALAEEREPHTRQYAQVLLGRIARELFAMAAVLARTARDGDRELTDVHCTAARFRLHGLWARLDAPSEPDYAAIGHAVLAGDRHLDDLLRN</sequence>
<evidence type="ECO:0000259" key="6">
    <source>
        <dbReference type="Pfam" id="PF00441"/>
    </source>
</evidence>
<feature type="domain" description="Acyl-CoA dehydrogenase/oxidase C-terminal" evidence="6">
    <location>
        <begin position="283"/>
        <end position="413"/>
    </location>
</feature>
<dbReference type="InterPro" id="IPR013786">
    <property type="entry name" value="AcylCoA_DH/ox_N"/>
</dbReference>
<dbReference type="PANTHER" id="PTHR43884:SF12">
    <property type="entry name" value="ISOVALERYL-COA DEHYDROGENASE, MITOCHONDRIAL-RELATED"/>
    <property type="match status" value="1"/>
</dbReference>
<dbReference type="GO" id="GO:0050660">
    <property type="term" value="F:flavin adenine dinucleotide binding"/>
    <property type="evidence" value="ECO:0007669"/>
    <property type="project" value="InterPro"/>
</dbReference>
<keyword evidence="5" id="KW-0560">Oxidoreductase</keyword>
<protein>
    <submittedName>
        <fullName evidence="9">Acyl-CoA dehydrogenase</fullName>
    </submittedName>
</protein>
<feature type="domain" description="Acyl-CoA oxidase/dehydrogenase middle" evidence="7">
    <location>
        <begin position="161"/>
        <end position="255"/>
    </location>
</feature>
<dbReference type="AlphaFoldDB" id="A0A101V503"/>
<dbReference type="InterPro" id="IPR006091">
    <property type="entry name" value="Acyl-CoA_Oxase/DH_mid-dom"/>
</dbReference>
<dbReference type="Proteomes" id="UP000053260">
    <property type="component" value="Unassembled WGS sequence"/>
</dbReference>
<dbReference type="OrthoDB" id="6637748at2"/>
<evidence type="ECO:0000256" key="2">
    <source>
        <dbReference type="ARBA" id="ARBA00009347"/>
    </source>
</evidence>
<evidence type="ECO:0000313" key="10">
    <source>
        <dbReference type="Proteomes" id="UP000053260"/>
    </source>
</evidence>
<comment type="similarity">
    <text evidence="2 5">Belongs to the acyl-CoA dehydrogenase family.</text>
</comment>